<organism evidence="3 4">
    <name type="scientific">Rhodococcus jostii (strain RHA1)</name>
    <dbReference type="NCBI Taxonomy" id="101510"/>
    <lineage>
        <taxon>Bacteria</taxon>
        <taxon>Bacillati</taxon>
        <taxon>Actinomycetota</taxon>
        <taxon>Actinomycetes</taxon>
        <taxon>Mycobacteriales</taxon>
        <taxon>Nocardiaceae</taxon>
        <taxon>Rhodococcus</taxon>
    </lineage>
</organism>
<name>Q0RUV2_RHOJR</name>
<sequence>MSPSQPGMRRNSDHVFRTGALQARPPERGHGVRSLLRAGRQHQMIRLLTLRAARMDRFPFPRRFGWRTGLVGRVLVVLMLAAVSLIGLGGTVASAGGFDCQDVPPPEFPNEVIETTFDSTSADRPTTGGTGYQTYGWAGLEWHTYDLGCGADLVKAPGAVGDTTLGNTFLTIGKSMAAAAFWLDDQTKTGQDATKAGVTPALERFDQIVFSITEGMRFLYGQWVGIALVIVAAIVLWKAMKADTAGVTKTSAIAAAGLALGALMVGAPQKALQVADETFGSLITETQDQIFTVQFGDDDGTLAAGGTDPRNVLIDKIFLPDWRKGWFGTNYDPEDTAGLGVKLRDSLAFTYDQQHAVKDDPKAQAQLAEEKADQFREIVTDLETDYQLSYYQFQGKDSGRTSTGFMGMIKLAMPSLLWIGASLLKLTALLAIRFAVLFAPIWVPVAIAYGGWLARVMRMLASAYMWGVAGSVIVALYLMALVQLYVDSNGAVDGSWRLWFMALLTVVCWAIMRPFKRMSQTFTQNSASMVNRKARSAKKSIKRKAFDAASFTVGGPAQAIAEKAAERFARRGRDGHADDDGAATITRPEGRALGNRRQQALTQSRADARKAQGVGRGARLGQTSDAAIERDARIAGIAAVASRDIARGKGGVDGKDADRAVRSGAAAWKFFDQNEADSLVQESRARKELLTASVGPRWDGGDRSAIAPMKVYTPTRGQRRADHATVSTPHRSPAKAWDADAPARTTPEDRYI</sequence>
<feature type="compositionally biased region" description="Polar residues" evidence="1">
    <location>
        <begin position="596"/>
        <end position="605"/>
    </location>
</feature>
<keyword evidence="2" id="KW-0812">Transmembrane</keyword>
<feature type="region of interest" description="Disordered" evidence="1">
    <location>
        <begin position="707"/>
        <end position="752"/>
    </location>
</feature>
<dbReference type="EMBL" id="CP000434">
    <property type="protein sequence ID" value="ABH00934.1"/>
    <property type="molecule type" value="Genomic_DNA"/>
</dbReference>
<feature type="transmembrane region" description="Helical" evidence="2">
    <location>
        <begin position="220"/>
        <end position="239"/>
    </location>
</feature>
<gene>
    <name evidence="3" type="ordered locus">RHA1_ro11287</name>
</gene>
<geneLocation type="plasmid" evidence="3 4">
    <name>pRHL3</name>
</geneLocation>
<keyword evidence="2" id="KW-1133">Transmembrane helix</keyword>
<evidence type="ECO:0000313" key="3">
    <source>
        <dbReference type="EMBL" id="ABH00934.1"/>
    </source>
</evidence>
<accession>Q0RUV2</accession>
<feature type="transmembrane region" description="Helical" evidence="2">
    <location>
        <begin position="405"/>
        <end position="424"/>
    </location>
</feature>
<dbReference type="eggNOG" id="COG4709">
    <property type="taxonomic scope" value="Bacteria"/>
</dbReference>
<reference evidence="4" key="1">
    <citation type="journal article" date="2006" name="Proc. Natl. Acad. Sci. U.S.A.">
        <title>The complete genome of Rhodococcus sp. RHA1 provides insights into a catabolic powerhouse.</title>
        <authorList>
            <person name="McLeod M.P."/>
            <person name="Warren R.L."/>
            <person name="Hsiao W.W.L."/>
            <person name="Araki N."/>
            <person name="Myhre M."/>
            <person name="Fernandes C."/>
            <person name="Miyazawa D."/>
            <person name="Wong W."/>
            <person name="Lillquist A.L."/>
            <person name="Wang D."/>
            <person name="Dosanjh M."/>
            <person name="Hara H."/>
            <person name="Petrescu A."/>
            <person name="Morin R.D."/>
            <person name="Yang G."/>
            <person name="Stott J.M."/>
            <person name="Schein J.E."/>
            <person name="Shin H."/>
            <person name="Smailus D."/>
            <person name="Siddiqui A.S."/>
            <person name="Marra M.A."/>
            <person name="Jones S.J.M."/>
            <person name="Holt R."/>
            <person name="Brinkman F.S.L."/>
            <person name="Miyauchi K."/>
            <person name="Fukuda M."/>
            <person name="Davies J.E."/>
            <person name="Mohn W.W."/>
            <person name="Eltis L.D."/>
        </authorList>
    </citation>
    <scope>NUCLEOTIDE SEQUENCE [LARGE SCALE GENOMIC DNA]</scope>
    <source>
        <strain evidence="4">RHA1</strain>
    </source>
</reference>
<feature type="region of interest" description="Disordered" evidence="1">
    <location>
        <begin position="571"/>
        <end position="618"/>
    </location>
</feature>
<proteinExistence type="predicted"/>
<dbReference type="KEGG" id="rha:RHA1_ro11287"/>
<keyword evidence="3" id="KW-0614">Plasmid</keyword>
<dbReference type="HOGENOM" id="CLU_384448_0_0_11"/>
<dbReference type="AlphaFoldDB" id="Q0RUV2"/>
<evidence type="ECO:0000313" key="4">
    <source>
        <dbReference type="Proteomes" id="UP000008710"/>
    </source>
</evidence>
<dbReference type="PATRIC" id="fig|101510.16.peg.9094"/>
<feature type="region of interest" description="Disordered" evidence="1">
    <location>
        <begin position="1"/>
        <end position="30"/>
    </location>
</feature>
<evidence type="ECO:0000256" key="2">
    <source>
        <dbReference type="SAM" id="Phobius"/>
    </source>
</evidence>
<feature type="transmembrane region" description="Helical" evidence="2">
    <location>
        <begin position="64"/>
        <end position="88"/>
    </location>
</feature>
<evidence type="ECO:0000256" key="1">
    <source>
        <dbReference type="SAM" id="MobiDB-lite"/>
    </source>
</evidence>
<keyword evidence="2" id="KW-0472">Membrane</keyword>
<feature type="transmembrane region" description="Helical" evidence="2">
    <location>
        <begin position="498"/>
        <end position="515"/>
    </location>
</feature>
<protein>
    <submittedName>
        <fullName evidence="3">Uncharacterized protein</fullName>
    </submittedName>
</protein>
<dbReference type="Proteomes" id="UP000008710">
    <property type="component" value="Plasmid pRHL3"/>
</dbReference>
<feature type="transmembrane region" description="Helical" evidence="2">
    <location>
        <begin position="464"/>
        <end position="486"/>
    </location>
</feature>
<feature type="transmembrane region" description="Helical" evidence="2">
    <location>
        <begin position="430"/>
        <end position="452"/>
    </location>
</feature>
<dbReference type="RefSeq" id="WP_011600559.1">
    <property type="nucleotide sequence ID" value="NC_008271.1"/>
</dbReference>